<keyword evidence="6" id="KW-0735">Signal-anchor</keyword>
<dbReference type="Proteomes" id="UP000034164">
    <property type="component" value="Unassembled WGS sequence"/>
</dbReference>
<reference evidence="11" key="1">
    <citation type="journal article" date="2015" name="PLoS Genet.">
        <title>The dynamic genome and transcriptome of the human fungal pathogen Blastomyces and close relative Emmonsia.</title>
        <authorList>
            <person name="Munoz J.F."/>
            <person name="Gauthier G.M."/>
            <person name="Desjardins C.A."/>
            <person name="Gallo J.E."/>
            <person name="Holder J."/>
            <person name="Sullivan T.D."/>
            <person name="Marty A.J."/>
            <person name="Carmen J.C."/>
            <person name="Chen Z."/>
            <person name="Ding L."/>
            <person name="Gujja S."/>
            <person name="Magrini V."/>
            <person name="Misas E."/>
            <person name="Mitreva M."/>
            <person name="Priest M."/>
            <person name="Saif S."/>
            <person name="Whiston E.A."/>
            <person name="Young S."/>
            <person name="Zeng Q."/>
            <person name="Goldman W.E."/>
            <person name="Mardis E.R."/>
            <person name="Taylor J.W."/>
            <person name="McEwen J.G."/>
            <person name="Clay O.K."/>
            <person name="Klein B.S."/>
            <person name="Cuomo C.A."/>
        </authorList>
    </citation>
    <scope>NUCLEOTIDE SEQUENCE [LARGE SCALE GENOMIC DNA]</scope>
    <source>
        <strain evidence="11">UAMH 3008</strain>
    </source>
</reference>
<evidence type="ECO:0000313" key="11">
    <source>
        <dbReference type="Proteomes" id="UP000034164"/>
    </source>
</evidence>
<keyword evidence="4" id="KW-0808">Transferase</keyword>
<proteinExistence type="inferred from homology"/>
<dbReference type="PANTHER" id="PTHR31646">
    <property type="entry name" value="ALPHA-1,2-MANNOSYLTRANSFERASE MNN2"/>
    <property type="match status" value="1"/>
</dbReference>
<name>A0A0G2I6U5_9EURO</name>
<evidence type="ECO:0000256" key="3">
    <source>
        <dbReference type="ARBA" id="ARBA00009105"/>
    </source>
</evidence>
<evidence type="ECO:0000313" key="10">
    <source>
        <dbReference type="EMBL" id="KKZ65935.1"/>
    </source>
</evidence>
<evidence type="ECO:0000256" key="7">
    <source>
        <dbReference type="ARBA" id="ARBA00022989"/>
    </source>
</evidence>
<dbReference type="GO" id="GO:0046354">
    <property type="term" value="P:mannan biosynthetic process"/>
    <property type="evidence" value="ECO:0007669"/>
    <property type="project" value="TreeGrafter"/>
</dbReference>
<evidence type="ECO:0000256" key="6">
    <source>
        <dbReference type="ARBA" id="ARBA00022968"/>
    </source>
</evidence>
<evidence type="ECO:0000256" key="8">
    <source>
        <dbReference type="ARBA" id="ARBA00023034"/>
    </source>
</evidence>
<comment type="subcellular location">
    <subcellularLocation>
        <location evidence="1">Golgi apparatus membrane</location>
        <topology evidence="1">Single-pass type II membrane protein</topology>
    </subcellularLocation>
</comment>
<accession>A0A0G2I6U5</accession>
<dbReference type="VEuPathDB" id="FungiDB:EMCG_08304"/>
<comment type="similarity">
    <text evidence="3">Belongs to the MNN1/MNT family.</text>
</comment>
<keyword evidence="5" id="KW-0812">Transmembrane</keyword>
<dbReference type="GO" id="GO:0000026">
    <property type="term" value="F:alpha-1,2-mannosyltransferase activity"/>
    <property type="evidence" value="ECO:0007669"/>
    <property type="project" value="TreeGrafter"/>
</dbReference>
<dbReference type="AlphaFoldDB" id="A0A0G2I6U5"/>
<evidence type="ECO:0000256" key="1">
    <source>
        <dbReference type="ARBA" id="ARBA00004323"/>
    </source>
</evidence>
<gene>
    <name evidence="10" type="ORF">EMCG_08304</name>
</gene>
<dbReference type="PANTHER" id="PTHR31646:SF1">
    <property type="entry name" value="ALPHA-1,2-MANNOSYLTRANSFERASE MNN2"/>
    <property type="match status" value="1"/>
</dbReference>
<dbReference type="InterPro" id="IPR022751">
    <property type="entry name" value="Alpha_mannosyltransferase"/>
</dbReference>
<keyword evidence="9" id="KW-0472">Membrane</keyword>
<dbReference type="OrthoDB" id="4484309at2759"/>
<dbReference type="SUPFAM" id="SSF53448">
    <property type="entry name" value="Nucleotide-diphospho-sugar transferases"/>
    <property type="match status" value="1"/>
</dbReference>
<comment type="pathway">
    <text evidence="2">Protein modification; protein glycosylation.</text>
</comment>
<evidence type="ECO:0000256" key="2">
    <source>
        <dbReference type="ARBA" id="ARBA00004922"/>
    </source>
</evidence>
<keyword evidence="7" id="KW-1133">Transmembrane helix</keyword>
<keyword evidence="8" id="KW-0333">Golgi apparatus</keyword>
<dbReference type="Pfam" id="PF11051">
    <property type="entry name" value="Mannosyl_trans3"/>
    <property type="match status" value="1"/>
</dbReference>
<comment type="caution">
    <text evidence="10">The sequence shown here is derived from an EMBL/GenBank/DDBJ whole genome shotgun (WGS) entry which is preliminary data.</text>
</comment>
<evidence type="ECO:0008006" key="12">
    <source>
        <dbReference type="Google" id="ProtNLM"/>
    </source>
</evidence>
<evidence type="ECO:0000256" key="4">
    <source>
        <dbReference type="ARBA" id="ARBA00022679"/>
    </source>
</evidence>
<organism evidence="10 11">
    <name type="scientific">[Emmonsia] crescens</name>
    <dbReference type="NCBI Taxonomy" id="73230"/>
    <lineage>
        <taxon>Eukaryota</taxon>
        <taxon>Fungi</taxon>
        <taxon>Dikarya</taxon>
        <taxon>Ascomycota</taxon>
        <taxon>Pezizomycotina</taxon>
        <taxon>Eurotiomycetes</taxon>
        <taxon>Eurotiomycetidae</taxon>
        <taxon>Onygenales</taxon>
        <taxon>Ajellomycetaceae</taxon>
        <taxon>Emergomyces</taxon>
    </lineage>
</organism>
<dbReference type="GO" id="GO:0000139">
    <property type="term" value="C:Golgi membrane"/>
    <property type="evidence" value="ECO:0007669"/>
    <property type="project" value="UniProtKB-SubCell"/>
</dbReference>
<protein>
    <recommendedName>
        <fullName evidence="12">Alpha 1,2-mannosyltransferase</fullName>
    </recommendedName>
</protein>
<evidence type="ECO:0000256" key="5">
    <source>
        <dbReference type="ARBA" id="ARBA00022692"/>
    </source>
</evidence>
<dbReference type="EMBL" id="LCZI01000556">
    <property type="protein sequence ID" value="KKZ65935.1"/>
    <property type="molecule type" value="Genomic_DNA"/>
</dbReference>
<dbReference type="InterPro" id="IPR029044">
    <property type="entry name" value="Nucleotide-diphossugar_trans"/>
</dbReference>
<sequence length="503" mass="56425">MGPKRLIDMMPRGRLIRRLAALTILLLLLFVGFQRIPPKSHSIPLTPALSPRGIPNFKRQAQFWNKFRDMLESNPPGIDAPKRLRRVGDIIFNPNATYARPDLLYIPEPDVELIGKVHQQVVKKIKAGNAGLRLVYDGGKRGIVSAATGKDLPTLLISLRMLRRSGTRFPVEVFIASKAGYDAVICEEVLPAMNASCIVLSDILGTDVNYNMEHYWLKTFAILFSSFEQLLWLDVDCFPLNDAIELFQSKPFTDIGLVTWPDFWASSVSPYFYNITSQAEPSLSERASTNGRQLLISKKTHANTLLLASYYNYYGSMHYHRLLTQGGPGEGDRETFLAAASVLNQPFYAVSEPIRSIGRRNADGNMTGYAMVQYSPTEDQKLTSQGIHRAKDPSAAPAPHPFFIHVSNPKINPVDIFTPPMNHHKADSPIQGLDGEPTRAWIEEKETVDSIGGLKVERQFWSEVIWTACLLEDLKFKGWAGKKDICKRANKYFDTVFPKGNQG</sequence>
<evidence type="ECO:0000256" key="9">
    <source>
        <dbReference type="ARBA" id="ARBA00023136"/>
    </source>
</evidence>